<keyword evidence="4" id="KW-0238">DNA-binding</keyword>
<evidence type="ECO:0000256" key="1">
    <source>
        <dbReference type="ARBA" id="ARBA00005820"/>
    </source>
</evidence>
<dbReference type="SUPFAM" id="SSF52172">
    <property type="entry name" value="CheY-like"/>
    <property type="match status" value="1"/>
</dbReference>
<dbReference type="PROSITE" id="PS50110">
    <property type="entry name" value="RESPONSE_REGULATORY"/>
    <property type="match status" value="1"/>
</dbReference>
<reference evidence="8 9" key="1">
    <citation type="submission" date="2018-07" db="EMBL/GenBank/DDBJ databases">
        <title>Genomic Encyclopedia of Type Strains, Phase III (KMG-III): the genomes of soil and plant-associated and newly described type strains.</title>
        <authorList>
            <person name="Whitman W."/>
        </authorList>
    </citation>
    <scope>NUCLEOTIDE SEQUENCE [LARGE SCALE GENOMIC DNA]</scope>
    <source>
        <strain evidence="8 9">CECT 7287</strain>
    </source>
</reference>
<dbReference type="SMART" id="SM00862">
    <property type="entry name" value="Trans_reg_C"/>
    <property type="match status" value="1"/>
</dbReference>
<name>A0A3D9I374_9BACL</name>
<dbReference type="InterPro" id="IPR005158">
    <property type="entry name" value="BTAD"/>
</dbReference>
<dbReference type="InterPro" id="IPR036388">
    <property type="entry name" value="WH-like_DNA-bd_sf"/>
</dbReference>
<evidence type="ECO:0000313" key="8">
    <source>
        <dbReference type="EMBL" id="RED56223.1"/>
    </source>
</evidence>
<keyword evidence="5" id="KW-0804">Transcription</keyword>
<evidence type="ECO:0000256" key="3">
    <source>
        <dbReference type="ARBA" id="ARBA00023015"/>
    </source>
</evidence>
<dbReference type="AlphaFoldDB" id="A0A3D9I374"/>
<dbReference type="Pfam" id="PF00072">
    <property type="entry name" value="Response_reg"/>
    <property type="match status" value="1"/>
</dbReference>
<evidence type="ECO:0000259" key="7">
    <source>
        <dbReference type="PROSITE" id="PS50110"/>
    </source>
</evidence>
<dbReference type="GO" id="GO:0003677">
    <property type="term" value="F:DNA binding"/>
    <property type="evidence" value="ECO:0007669"/>
    <property type="project" value="UniProtKB-KW"/>
</dbReference>
<dbReference type="InterPro" id="IPR011006">
    <property type="entry name" value="CheY-like_superfamily"/>
</dbReference>
<evidence type="ECO:0000313" key="9">
    <source>
        <dbReference type="Proteomes" id="UP000256977"/>
    </source>
</evidence>
<dbReference type="SUPFAM" id="SSF48452">
    <property type="entry name" value="TPR-like"/>
    <property type="match status" value="1"/>
</dbReference>
<dbReference type="SMART" id="SM01043">
    <property type="entry name" value="BTAD"/>
    <property type="match status" value="1"/>
</dbReference>
<dbReference type="PANTHER" id="PTHR35807:SF2">
    <property type="entry name" value="TRANSCRIPTIONAL ACTIVATOR DOMAIN"/>
    <property type="match status" value="1"/>
</dbReference>
<dbReference type="SMART" id="SM00448">
    <property type="entry name" value="REC"/>
    <property type="match status" value="1"/>
</dbReference>
<dbReference type="RefSeq" id="WP_181918114.1">
    <property type="nucleotide sequence ID" value="NZ_QRDZ01000040.1"/>
</dbReference>
<evidence type="ECO:0000256" key="6">
    <source>
        <dbReference type="PROSITE-ProRule" id="PRU00169"/>
    </source>
</evidence>
<feature type="domain" description="Response regulatory" evidence="7">
    <location>
        <begin position="10"/>
        <end position="124"/>
    </location>
</feature>
<dbReference type="InterPro" id="IPR001789">
    <property type="entry name" value="Sig_transdc_resp-reg_receiver"/>
</dbReference>
<evidence type="ECO:0000256" key="5">
    <source>
        <dbReference type="ARBA" id="ARBA00023163"/>
    </source>
</evidence>
<dbReference type="EMBL" id="QRDZ01000040">
    <property type="protein sequence ID" value="RED56223.1"/>
    <property type="molecule type" value="Genomic_DNA"/>
</dbReference>
<sequence length="391" mass="44142">MSQREGGGPVRAIVVDEGAMHLIMSGMLGKLPDVEVVGCFSDAAASVRFAEEEDVHLAFIEIRMPGESGLRLAERLIALRPDLSIVFITSHKDYAVQAFELQALDYIVKPVSLERIERSIKRAQAFRRLSESSRLPESMSPWKKEFGSIRIYALGGLELFSGGERVKWNSRKSAELFGYLLLHRGRMVSRARLISDVFGELPPKNAEIYLNTSVYQLRKALDSHGLKTLIQSDADGYGVHLAGAWIDFVEFEGRLGRNDGSAVFEPETALEIEKLYAGDLFGEKGYAWALGEAERLFAVYAGFVKKLARELMERRHTDVPLRLLSKLSDRNELDEENVELLLRVYAMKKDRASLTKRYEAYARILRQELNIEPSEELRKLYAHLQSTIDAG</sequence>
<dbReference type="GO" id="GO:0000160">
    <property type="term" value="P:phosphorelay signal transduction system"/>
    <property type="evidence" value="ECO:0007669"/>
    <property type="project" value="UniProtKB-KW"/>
</dbReference>
<dbReference type="PANTHER" id="PTHR35807">
    <property type="entry name" value="TRANSCRIPTIONAL REGULATOR REDD-RELATED"/>
    <property type="match status" value="1"/>
</dbReference>
<dbReference type="Proteomes" id="UP000256977">
    <property type="component" value="Unassembled WGS sequence"/>
</dbReference>
<dbReference type="InterPro" id="IPR001867">
    <property type="entry name" value="OmpR/PhoB-type_DNA-bd"/>
</dbReference>
<evidence type="ECO:0000256" key="2">
    <source>
        <dbReference type="ARBA" id="ARBA00023012"/>
    </source>
</evidence>
<dbReference type="Gene3D" id="3.40.50.2300">
    <property type="match status" value="1"/>
</dbReference>
<dbReference type="Pfam" id="PF00486">
    <property type="entry name" value="Trans_reg_C"/>
    <property type="match status" value="1"/>
</dbReference>
<keyword evidence="2" id="KW-0902">Two-component regulatory system</keyword>
<evidence type="ECO:0000256" key="4">
    <source>
        <dbReference type="ARBA" id="ARBA00023125"/>
    </source>
</evidence>
<dbReference type="Gene3D" id="1.25.40.10">
    <property type="entry name" value="Tetratricopeptide repeat domain"/>
    <property type="match status" value="1"/>
</dbReference>
<dbReference type="InterPro" id="IPR016032">
    <property type="entry name" value="Sig_transdc_resp-reg_C-effctor"/>
</dbReference>
<dbReference type="SUPFAM" id="SSF46894">
    <property type="entry name" value="C-terminal effector domain of the bipartite response regulators"/>
    <property type="match status" value="1"/>
</dbReference>
<organism evidence="8 9">
    <name type="scientific">Cohnella phaseoli</name>
    <dbReference type="NCBI Taxonomy" id="456490"/>
    <lineage>
        <taxon>Bacteria</taxon>
        <taxon>Bacillati</taxon>
        <taxon>Bacillota</taxon>
        <taxon>Bacilli</taxon>
        <taxon>Bacillales</taxon>
        <taxon>Paenibacillaceae</taxon>
        <taxon>Cohnella</taxon>
    </lineage>
</organism>
<keyword evidence="3" id="KW-0805">Transcription regulation</keyword>
<dbReference type="InterPro" id="IPR011990">
    <property type="entry name" value="TPR-like_helical_dom_sf"/>
</dbReference>
<comment type="caution">
    <text evidence="8">The sequence shown here is derived from an EMBL/GenBank/DDBJ whole genome shotgun (WGS) entry which is preliminary data.</text>
</comment>
<keyword evidence="9" id="KW-1185">Reference proteome</keyword>
<comment type="similarity">
    <text evidence="1">Belongs to the AfsR/DnrI/RedD regulatory family.</text>
</comment>
<accession>A0A3D9I374</accession>
<gene>
    <name evidence="8" type="ORF">DFP98_14063</name>
</gene>
<dbReference type="InterPro" id="IPR051677">
    <property type="entry name" value="AfsR-DnrI-RedD_regulator"/>
</dbReference>
<dbReference type="Gene3D" id="1.10.10.10">
    <property type="entry name" value="Winged helix-like DNA-binding domain superfamily/Winged helix DNA-binding domain"/>
    <property type="match status" value="1"/>
</dbReference>
<comment type="caution">
    <text evidence="6">Lacks conserved residue(s) required for the propagation of feature annotation.</text>
</comment>
<protein>
    <submittedName>
        <fullName evidence="8">Two-component SAPR family response regulator</fullName>
    </submittedName>
</protein>
<dbReference type="Pfam" id="PF03704">
    <property type="entry name" value="BTAD"/>
    <property type="match status" value="1"/>
</dbReference>
<dbReference type="GO" id="GO:0006355">
    <property type="term" value="P:regulation of DNA-templated transcription"/>
    <property type="evidence" value="ECO:0007669"/>
    <property type="project" value="InterPro"/>
</dbReference>
<proteinExistence type="inferred from homology"/>